<dbReference type="Proteomes" id="UP000027222">
    <property type="component" value="Unassembled WGS sequence"/>
</dbReference>
<gene>
    <name evidence="2" type="ORF">GALMADRAFT_1327590</name>
</gene>
<accession>A0A067T1V5</accession>
<name>A0A067T1V5_GALM3</name>
<proteinExistence type="predicted"/>
<feature type="domain" description="Hemerythrin-like" evidence="1">
    <location>
        <begin position="64"/>
        <end position="156"/>
    </location>
</feature>
<dbReference type="InterPro" id="IPR053206">
    <property type="entry name" value="Dimeric_xanthone_biosynth"/>
</dbReference>
<dbReference type="OrthoDB" id="58416at2759"/>
<reference evidence="3" key="1">
    <citation type="journal article" date="2014" name="Proc. Natl. Acad. Sci. U.S.A.">
        <title>Extensive sampling of basidiomycete genomes demonstrates inadequacy of the white-rot/brown-rot paradigm for wood decay fungi.</title>
        <authorList>
            <person name="Riley R."/>
            <person name="Salamov A.A."/>
            <person name="Brown D.W."/>
            <person name="Nagy L.G."/>
            <person name="Floudas D."/>
            <person name="Held B.W."/>
            <person name="Levasseur A."/>
            <person name="Lombard V."/>
            <person name="Morin E."/>
            <person name="Otillar R."/>
            <person name="Lindquist E.A."/>
            <person name="Sun H."/>
            <person name="LaButti K.M."/>
            <person name="Schmutz J."/>
            <person name="Jabbour D."/>
            <person name="Luo H."/>
            <person name="Baker S.E."/>
            <person name="Pisabarro A.G."/>
            <person name="Walton J.D."/>
            <person name="Blanchette R.A."/>
            <person name="Henrissat B."/>
            <person name="Martin F."/>
            <person name="Cullen D."/>
            <person name="Hibbett D.S."/>
            <person name="Grigoriev I.V."/>
        </authorList>
    </citation>
    <scope>NUCLEOTIDE SEQUENCE [LARGE SCALE GENOMIC DNA]</scope>
    <source>
        <strain evidence="3">CBS 339.88</strain>
    </source>
</reference>
<protein>
    <recommendedName>
        <fullName evidence="1">Hemerythrin-like domain-containing protein</fullName>
    </recommendedName>
</protein>
<dbReference type="PANTHER" id="PTHR38048:SF2">
    <property type="entry name" value="HEMERYTHRIN-LIKE DOMAIN-CONTAINING PROTEIN"/>
    <property type="match status" value="1"/>
</dbReference>
<evidence type="ECO:0000313" key="2">
    <source>
        <dbReference type="EMBL" id="KDR77180.1"/>
    </source>
</evidence>
<dbReference type="InterPro" id="IPR012312">
    <property type="entry name" value="Hemerythrin-like"/>
</dbReference>
<dbReference type="STRING" id="685588.A0A067T1V5"/>
<dbReference type="CDD" id="cd12108">
    <property type="entry name" value="Hr-like"/>
    <property type="match status" value="1"/>
</dbReference>
<keyword evidence="3" id="KW-1185">Reference proteome</keyword>
<dbReference type="Gene3D" id="1.20.120.520">
    <property type="entry name" value="nmb1532 protein domain like"/>
    <property type="match status" value="1"/>
</dbReference>
<dbReference type="Pfam" id="PF01814">
    <property type="entry name" value="Hemerythrin"/>
    <property type="match status" value="1"/>
</dbReference>
<dbReference type="AlphaFoldDB" id="A0A067T1V5"/>
<sequence length="245" mass="27838">MSSISSEHYALIPLPTNPVLTSLEEDPQALFATDMALIHNVFIRGLNSMWRNAPLVKPGDEYGFAGYCLACIDAIHGHHHGEELFIFPFLQTKLNMAHNLEQHEAFHASMDAFQDYMKKVQLKKEPYDGAKARELVEAFANDLSQHLHDEIDTISPECMKAFDDDKEGMDKMLKALEQHIKAQPGKLTVFPFVVTHHNPKEAPRWPPAPAAIKWFARNIAPWRHPSYWKFSPFTTSGVPQTYESA</sequence>
<dbReference type="PANTHER" id="PTHR38048">
    <property type="entry name" value="EXPRESSED PROTEIN"/>
    <property type="match status" value="1"/>
</dbReference>
<dbReference type="HOGENOM" id="CLU_066708_0_0_1"/>
<organism evidence="2 3">
    <name type="scientific">Galerina marginata (strain CBS 339.88)</name>
    <dbReference type="NCBI Taxonomy" id="685588"/>
    <lineage>
        <taxon>Eukaryota</taxon>
        <taxon>Fungi</taxon>
        <taxon>Dikarya</taxon>
        <taxon>Basidiomycota</taxon>
        <taxon>Agaricomycotina</taxon>
        <taxon>Agaricomycetes</taxon>
        <taxon>Agaricomycetidae</taxon>
        <taxon>Agaricales</taxon>
        <taxon>Agaricineae</taxon>
        <taxon>Strophariaceae</taxon>
        <taxon>Galerina</taxon>
    </lineage>
</organism>
<dbReference type="EMBL" id="KL142377">
    <property type="protein sequence ID" value="KDR77180.1"/>
    <property type="molecule type" value="Genomic_DNA"/>
</dbReference>
<evidence type="ECO:0000259" key="1">
    <source>
        <dbReference type="Pfam" id="PF01814"/>
    </source>
</evidence>
<evidence type="ECO:0000313" key="3">
    <source>
        <dbReference type="Proteomes" id="UP000027222"/>
    </source>
</evidence>